<dbReference type="GO" id="GO:0016126">
    <property type="term" value="P:sterol biosynthetic process"/>
    <property type="evidence" value="ECO:0007669"/>
    <property type="project" value="UniProtKB-UniPathway"/>
</dbReference>
<dbReference type="ExpressionAtlas" id="A0A1D6GF60">
    <property type="expression patterns" value="baseline and differential"/>
</dbReference>
<reference evidence="12" key="1">
    <citation type="submission" date="2015-12" db="EMBL/GenBank/DDBJ databases">
        <title>Update maize B73 reference genome by single molecule sequencing technologies.</title>
        <authorList>
            <consortium name="Maize Genome Sequencing Project"/>
            <person name="Ware D."/>
        </authorList>
    </citation>
    <scope>NUCLEOTIDE SEQUENCE</scope>
    <source>
        <tissue evidence="12">Seedling</tissue>
    </source>
</reference>
<evidence type="ECO:0000256" key="3">
    <source>
        <dbReference type="ARBA" id="ARBA00022679"/>
    </source>
</evidence>
<dbReference type="PANTHER" id="PTHR44068:SF2">
    <property type="entry name" value="METHYLTRANSFERASE"/>
    <property type="match status" value="1"/>
</dbReference>
<dbReference type="UniPathway" id="UPA00766"/>
<keyword evidence="5" id="KW-0443">Lipid metabolism</keyword>
<evidence type="ECO:0000259" key="11">
    <source>
        <dbReference type="PROSITE" id="PS51685"/>
    </source>
</evidence>
<dbReference type="InterPro" id="IPR030384">
    <property type="entry name" value="MeTrfase_SMT"/>
</dbReference>
<keyword evidence="5" id="KW-0444">Lipid biosynthesis</keyword>
<evidence type="ECO:0000256" key="5">
    <source>
        <dbReference type="ARBA" id="ARBA00022955"/>
    </source>
</evidence>
<evidence type="ECO:0000256" key="2">
    <source>
        <dbReference type="ARBA" id="ARBA00022603"/>
    </source>
</evidence>
<dbReference type="AlphaFoldDB" id="A0A1D6GF60"/>
<keyword evidence="4 9" id="KW-0949">S-adenosyl-L-methionine</keyword>
<dbReference type="InterPro" id="IPR050447">
    <property type="entry name" value="Erg6_SMT_methyltransf"/>
</dbReference>
<evidence type="ECO:0000256" key="4">
    <source>
        <dbReference type="ARBA" id="ARBA00022691"/>
    </source>
</evidence>
<dbReference type="InterPro" id="IPR013705">
    <property type="entry name" value="Sterol_MeTrfase_C"/>
</dbReference>
<evidence type="ECO:0000256" key="6">
    <source>
        <dbReference type="ARBA" id="ARBA00023011"/>
    </source>
</evidence>
<proteinExistence type="inferred from homology"/>
<evidence type="ECO:0000256" key="8">
    <source>
        <dbReference type="ARBA" id="ARBA00023221"/>
    </source>
</evidence>
<gene>
    <name evidence="12" type="ORF">ZEAMMB73_Zm00001d013037</name>
</gene>
<dbReference type="SUPFAM" id="SSF53335">
    <property type="entry name" value="S-adenosyl-L-methionine-dependent methyltransferases"/>
    <property type="match status" value="1"/>
</dbReference>
<sequence>MDPPRGGASTSSELEKHSSGSVSLYVKYHDLHGGEQESRKSNYADLANKYYDLVTGFYEYGWGDSFHFAGGYPGETSREAIKRHQHFMALQLGLKKGMKLITSLQTVSTSITGLTNNDYHVSRGKEHIFSAGLSEQCCSLKGDFMNMPIADNTFDAAYAIQATCYAPEAQGVYSEVYRVLKPGQYFALDEWCLTDRFDPNNAKHLTAKAEIELGDGLPDIRTTRQCVQAMKDAGFEVNTLEFLRIAPAGSVGAYNVLTSASDGLLKGGREGIFTASFFVLGRKPLKESEIVNGGNL</sequence>
<dbReference type="InterPro" id="IPR013216">
    <property type="entry name" value="Methyltransf_11"/>
</dbReference>
<dbReference type="PANTHER" id="PTHR44068">
    <property type="entry name" value="ZGC:194242"/>
    <property type="match status" value="1"/>
</dbReference>
<dbReference type="Gene3D" id="3.40.50.150">
    <property type="entry name" value="Vaccinia Virus protein VP39"/>
    <property type="match status" value="1"/>
</dbReference>
<protein>
    <recommendedName>
        <fullName evidence="10">Methyltransferase</fullName>
        <ecNumber evidence="10">2.1.1.-</ecNumber>
    </recommendedName>
</protein>
<feature type="domain" description="SAM-dependent methyltransferase Erg6/SMT-type" evidence="11">
    <location>
        <begin position="50"/>
        <end position="284"/>
    </location>
</feature>
<dbReference type="EC" id="2.1.1.-" evidence="10"/>
<dbReference type="PROSITE" id="PS51685">
    <property type="entry name" value="SAM_MT_ERG6_SMT"/>
    <property type="match status" value="1"/>
</dbReference>
<dbReference type="Pfam" id="PF08498">
    <property type="entry name" value="Sterol_MT_C"/>
    <property type="match status" value="1"/>
</dbReference>
<keyword evidence="8" id="KW-0753">Steroid metabolism</keyword>
<dbReference type="GO" id="GO:0008757">
    <property type="term" value="F:S-adenosylmethionine-dependent methyltransferase activity"/>
    <property type="evidence" value="ECO:0007669"/>
    <property type="project" value="InterPro"/>
</dbReference>
<evidence type="ECO:0000313" key="12">
    <source>
        <dbReference type="EMBL" id="AQK62210.1"/>
    </source>
</evidence>
<evidence type="ECO:0000256" key="7">
    <source>
        <dbReference type="ARBA" id="ARBA00023166"/>
    </source>
</evidence>
<evidence type="ECO:0000256" key="1">
    <source>
        <dbReference type="ARBA" id="ARBA00004938"/>
    </source>
</evidence>
<dbReference type="OMA" id="VICAKDV"/>
<dbReference type="Pfam" id="PF08241">
    <property type="entry name" value="Methyltransf_11"/>
    <property type="match status" value="1"/>
</dbReference>
<keyword evidence="7" id="KW-1207">Sterol metabolism</keyword>
<dbReference type="EMBL" id="CM000781">
    <property type="protein sequence ID" value="AQK62210.1"/>
    <property type="molecule type" value="Genomic_DNA"/>
</dbReference>
<organism evidence="12">
    <name type="scientific">Zea mays</name>
    <name type="common">Maize</name>
    <dbReference type="NCBI Taxonomy" id="4577"/>
    <lineage>
        <taxon>Eukaryota</taxon>
        <taxon>Viridiplantae</taxon>
        <taxon>Streptophyta</taxon>
        <taxon>Embryophyta</taxon>
        <taxon>Tracheophyta</taxon>
        <taxon>Spermatophyta</taxon>
        <taxon>Magnoliopsida</taxon>
        <taxon>Liliopsida</taxon>
        <taxon>Poales</taxon>
        <taxon>Poaceae</taxon>
        <taxon>PACMAD clade</taxon>
        <taxon>Panicoideae</taxon>
        <taxon>Andropogonodae</taxon>
        <taxon>Andropogoneae</taxon>
        <taxon>Tripsacinae</taxon>
        <taxon>Zea</taxon>
    </lineage>
</organism>
<comment type="similarity">
    <text evidence="9 10">Belongs to the class I-like SAM-binding methyltransferase superfamily. Erg6/SMT family.</text>
</comment>
<name>A0A1D6GF60_MAIZE</name>
<keyword evidence="5" id="KW-0752">Steroid biosynthesis</keyword>
<comment type="pathway">
    <text evidence="1">Steroid biosynthesis; sterol biosynthesis.</text>
</comment>
<evidence type="ECO:0000256" key="10">
    <source>
        <dbReference type="RuleBase" id="RU362025"/>
    </source>
</evidence>
<keyword evidence="3 9" id="KW-0808">Transferase</keyword>
<keyword evidence="6" id="KW-0756">Sterol biosynthesis</keyword>
<evidence type="ECO:0000256" key="9">
    <source>
        <dbReference type="PROSITE-ProRule" id="PRU01022"/>
    </source>
</evidence>
<dbReference type="PaxDb" id="4577-GRMZM2G325285_P01"/>
<dbReference type="InterPro" id="IPR029063">
    <property type="entry name" value="SAM-dependent_MTases_sf"/>
</dbReference>
<accession>A0A1D6GF60</accession>
<dbReference type="GO" id="GO:0032259">
    <property type="term" value="P:methylation"/>
    <property type="evidence" value="ECO:0007669"/>
    <property type="project" value="UniProtKB-KW"/>
</dbReference>
<keyword evidence="2 9" id="KW-0489">Methyltransferase</keyword>